<reference evidence="3 4" key="1">
    <citation type="submission" date="2024-04" db="EMBL/GenBank/DDBJ databases">
        <title>Phyllosticta paracitricarpa is synonymous to the EU quarantine fungus P. citricarpa based on phylogenomic analyses.</title>
        <authorList>
            <consortium name="Lawrence Berkeley National Laboratory"/>
            <person name="Van ingen-buijs V.A."/>
            <person name="Van westerhoven A.C."/>
            <person name="Haridas S."/>
            <person name="Skiadas P."/>
            <person name="Martin F."/>
            <person name="Groenewald J.Z."/>
            <person name="Crous P.W."/>
            <person name="Seidl M.F."/>
        </authorList>
    </citation>
    <scope>NUCLEOTIDE SEQUENCE [LARGE SCALE GENOMIC DNA]</scope>
    <source>
        <strain evidence="3 4">CPC 17464</strain>
    </source>
</reference>
<dbReference type="PANTHER" id="PTHR28187:SF1">
    <property type="entry name" value="PROTEIN RCR1-RELATED"/>
    <property type="match status" value="1"/>
</dbReference>
<gene>
    <name evidence="3" type="ORF">J3D65DRAFT_605557</name>
</gene>
<feature type="transmembrane region" description="Helical" evidence="2">
    <location>
        <begin position="34"/>
        <end position="56"/>
    </location>
</feature>
<feature type="region of interest" description="Disordered" evidence="1">
    <location>
        <begin position="90"/>
        <end position="169"/>
    </location>
</feature>
<dbReference type="RefSeq" id="XP_066652383.1">
    <property type="nucleotide sequence ID" value="XM_066798364.1"/>
</dbReference>
<feature type="compositionally biased region" description="Pro residues" evidence="1">
    <location>
        <begin position="158"/>
        <end position="169"/>
    </location>
</feature>
<accession>A0ABR1LCN1</accession>
<keyword evidence="2" id="KW-0472">Membrane</keyword>
<dbReference type="Proteomes" id="UP001360953">
    <property type="component" value="Unassembled WGS sequence"/>
</dbReference>
<keyword evidence="2" id="KW-1133">Transmembrane helix</keyword>
<dbReference type="EMBL" id="JBBPEH010000010">
    <property type="protein sequence ID" value="KAK7532990.1"/>
    <property type="molecule type" value="Genomic_DNA"/>
</dbReference>
<protein>
    <submittedName>
        <fullName evidence="3">Chitin synthesis regulation, resistance to congo red-domain-containing protein</fullName>
    </submittedName>
</protein>
<organism evidence="3 4">
    <name type="scientific">Phyllosticta citribraziliensis</name>
    <dbReference type="NCBI Taxonomy" id="989973"/>
    <lineage>
        <taxon>Eukaryota</taxon>
        <taxon>Fungi</taxon>
        <taxon>Dikarya</taxon>
        <taxon>Ascomycota</taxon>
        <taxon>Pezizomycotina</taxon>
        <taxon>Dothideomycetes</taxon>
        <taxon>Dothideomycetes incertae sedis</taxon>
        <taxon>Botryosphaeriales</taxon>
        <taxon>Phyllostictaceae</taxon>
        <taxon>Phyllosticta</taxon>
    </lineage>
</organism>
<keyword evidence="2" id="KW-0812">Transmembrane</keyword>
<evidence type="ECO:0000256" key="1">
    <source>
        <dbReference type="SAM" id="MobiDB-lite"/>
    </source>
</evidence>
<proteinExistence type="predicted"/>
<dbReference type="Pfam" id="PF12273">
    <property type="entry name" value="RCR"/>
    <property type="match status" value="1"/>
</dbReference>
<dbReference type="InterPro" id="IPR020999">
    <property type="entry name" value="Chitin_synth_reg_RCR"/>
</dbReference>
<comment type="caution">
    <text evidence="3">The sequence shown here is derived from an EMBL/GenBank/DDBJ whole genome shotgun (WGS) entry which is preliminary data.</text>
</comment>
<sequence>MPALHSFQKRDDCVRDSNGELYCNNTPWSDWARWVVLVIIIVAFFLLFVACSCVTARRRRRMGRHPMWGTGWAARNGHGEAQYVGPQQQYAQPYYNPNPNPQFGAAPPPPAYSPPPGGYYANGGHQGNYEMGSMPTSPPPAHPHDTRNAAGEAVYEQPPGPPPNKAREV</sequence>
<feature type="compositionally biased region" description="Pro residues" evidence="1">
    <location>
        <begin position="96"/>
        <end position="117"/>
    </location>
</feature>
<dbReference type="PANTHER" id="PTHR28187">
    <property type="entry name" value="PROTEIN RCR1-RELATED"/>
    <property type="match status" value="1"/>
</dbReference>
<keyword evidence="4" id="KW-1185">Reference proteome</keyword>
<evidence type="ECO:0000256" key="2">
    <source>
        <dbReference type="SAM" id="Phobius"/>
    </source>
</evidence>
<dbReference type="GeneID" id="92031270"/>
<evidence type="ECO:0000313" key="3">
    <source>
        <dbReference type="EMBL" id="KAK7532990.1"/>
    </source>
</evidence>
<name>A0ABR1LCN1_9PEZI</name>
<evidence type="ECO:0000313" key="4">
    <source>
        <dbReference type="Proteomes" id="UP001360953"/>
    </source>
</evidence>